<dbReference type="InterPro" id="IPR036047">
    <property type="entry name" value="F-box-like_dom_sf"/>
</dbReference>
<name>R7W2U2_AEGTA</name>
<dbReference type="ExpressionAtlas" id="R7W2U2">
    <property type="expression patterns" value="baseline"/>
</dbReference>
<feature type="domain" description="F-box" evidence="1">
    <location>
        <begin position="124"/>
        <end position="154"/>
    </location>
</feature>
<evidence type="ECO:0000313" key="2">
    <source>
        <dbReference type="EnsemblPlants" id="EMT13338"/>
    </source>
</evidence>
<evidence type="ECO:0000259" key="1">
    <source>
        <dbReference type="Pfam" id="PF00646"/>
    </source>
</evidence>
<dbReference type="Pfam" id="PF00646">
    <property type="entry name" value="F-box"/>
    <property type="match status" value="1"/>
</dbReference>
<organism evidence="2">
    <name type="scientific">Aegilops tauschii</name>
    <name type="common">Tausch's goatgrass</name>
    <name type="synonym">Aegilops squarrosa</name>
    <dbReference type="NCBI Taxonomy" id="37682"/>
    <lineage>
        <taxon>Eukaryota</taxon>
        <taxon>Viridiplantae</taxon>
        <taxon>Streptophyta</taxon>
        <taxon>Embryophyta</taxon>
        <taxon>Tracheophyta</taxon>
        <taxon>Spermatophyta</taxon>
        <taxon>Magnoliopsida</taxon>
        <taxon>Liliopsida</taxon>
        <taxon>Poales</taxon>
        <taxon>Poaceae</taxon>
        <taxon>BOP clade</taxon>
        <taxon>Pooideae</taxon>
        <taxon>Triticodae</taxon>
        <taxon>Triticeae</taxon>
        <taxon>Triticinae</taxon>
        <taxon>Aegilops</taxon>
    </lineage>
</organism>
<accession>R7W2U2</accession>
<dbReference type="AlphaFoldDB" id="R7W2U2"/>
<protein>
    <recommendedName>
        <fullName evidence="1">F-box domain-containing protein</fullName>
    </recommendedName>
</protein>
<dbReference type="SUPFAM" id="SSF81383">
    <property type="entry name" value="F-box domain"/>
    <property type="match status" value="1"/>
</dbReference>
<dbReference type="EnsemblPlants" id="EMT13338">
    <property type="protein sequence ID" value="EMT13338"/>
    <property type="gene ID" value="F775_03198"/>
</dbReference>
<reference evidence="2" key="1">
    <citation type="submission" date="2015-06" db="UniProtKB">
        <authorList>
            <consortium name="EnsemblPlants"/>
        </authorList>
    </citation>
    <scope>IDENTIFICATION</scope>
</reference>
<dbReference type="InterPro" id="IPR001810">
    <property type="entry name" value="F-box_dom"/>
</dbReference>
<proteinExistence type="predicted"/>
<sequence>MGGDDDVRHGEGGQDCCCSSPLRKDVRGRTRRDFARWLGYVSPFETKPPPVDRIGSEIEQAPFANVDPATAADAQRQGCNPHKLDQPAENVLSYIYATLPNFPVYPGTRLPVIAASSDGIDRVSRLPDEPLRNIVARLPVKDVVRTTALSFRCRGFRPTPANSPALTATVFDILEAHPGPFRYIHLVCSQSAYKNRLEHWLQLLAARAI</sequence>